<name>A0A5N5GSQ2_9ROSA</name>
<evidence type="ECO:0000313" key="8">
    <source>
        <dbReference type="EMBL" id="KAB2616240.1"/>
    </source>
</evidence>
<dbReference type="Pfam" id="PF24662">
    <property type="entry name" value="DUF7650"/>
    <property type="match status" value="1"/>
</dbReference>
<evidence type="ECO:0008006" key="10">
    <source>
        <dbReference type="Google" id="ProtNLM"/>
    </source>
</evidence>
<dbReference type="Pfam" id="PF25826">
    <property type="entry name" value="DUF7952"/>
    <property type="match status" value="1"/>
</dbReference>
<dbReference type="InterPro" id="IPR057712">
    <property type="entry name" value="DUF7952"/>
</dbReference>
<keyword evidence="3" id="KW-0804">Transcription</keyword>
<organism evidence="8 9">
    <name type="scientific">Pyrus ussuriensis x Pyrus communis</name>
    <dbReference type="NCBI Taxonomy" id="2448454"/>
    <lineage>
        <taxon>Eukaryota</taxon>
        <taxon>Viridiplantae</taxon>
        <taxon>Streptophyta</taxon>
        <taxon>Embryophyta</taxon>
        <taxon>Tracheophyta</taxon>
        <taxon>Spermatophyta</taxon>
        <taxon>Magnoliopsida</taxon>
        <taxon>eudicotyledons</taxon>
        <taxon>Gunneridae</taxon>
        <taxon>Pentapetalae</taxon>
        <taxon>rosids</taxon>
        <taxon>fabids</taxon>
        <taxon>Rosales</taxon>
        <taxon>Rosaceae</taxon>
        <taxon>Amygdaloideae</taxon>
        <taxon>Maleae</taxon>
        <taxon>Pyrus</taxon>
    </lineage>
</organism>
<feature type="domain" description="DUF7650" evidence="6">
    <location>
        <begin position="280"/>
        <end position="357"/>
    </location>
</feature>
<feature type="region of interest" description="Disordered" evidence="5">
    <location>
        <begin position="669"/>
        <end position="713"/>
    </location>
</feature>
<dbReference type="PANTHER" id="PTHR13859:SF11">
    <property type="entry name" value="GRUNGE, ISOFORM J"/>
    <property type="match status" value="1"/>
</dbReference>
<evidence type="ECO:0000256" key="3">
    <source>
        <dbReference type="ARBA" id="ARBA00023163"/>
    </source>
</evidence>
<feature type="region of interest" description="Disordered" evidence="5">
    <location>
        <begin position="726"/>
        <end position="760"/>
    </location>
</feature>
<dbReference type="OrthoDB" id="1149514at2759"/>
<feature type="region of interest" description="Disordered" evidence="5">
    <location>
        <begin position="528"/>
        <end position="558"/>
    </location>
</feature>
<dbReference type="GO" id="GO:0005634">
    <property type="term" value="C:nucleus"/>
    <property type="evidence" value="ECO:0007669"/>
    <property type="project" value="UniProtKB-SubCell"/>
</dbReference>
<feature type="compositionally biased region" description="Acidic residues" evidence="5">
    <location>
        <begin position="447"/>
        <end position="461"/>
    </location>
</feature>
<feature type="region of interest" description="Disordered" evidence="5">
    <location>
        <begin position="432"/>
        <end position="470"/>
    </location>
</feature>
<evidence type="ECO:0000259" key="7">
    <source>
        <dbReference type="Pfam" id="PF25826"/>
    </source>
</evidence>
<sequence>MDEILWWDKSAVHPQVVPRIGNEYQADIPPLIAKFERLEITNKHADSEVLDLSFSLGLPIPWKHCEAGKFKGNVESVGSSKENEISELEVKPRNAVLGDAKDVEDSQIKPWSKIEEDSFLLGLYIFGKNLTLVKRFIGSMDMGDVLYFYYGKFYGSDGYRRWSKCRKLKGNPCIQGEKVFTGWRQKELLSRLFSRVSKDCEDMLMESSRCFAGGKILFEEYIFKLRDIVGVCMLMEAVGIGKGKQDLTGTTLKPTKNSLAISFRPEVPIGKACSSLTTPEIIKYLTGDLKLSKKRSNDLFWEAVWPRLLARGWHSEQRNLSLVFIVPGIEKFSRRLVRGNQYFDSVHEVLKNVASNPDILELDNEAAKGREEESAKFNEVDMLNKQHRHYLLPHRSTNGDIDLMKFTIVDTSMLHVAEAEQSKVRKLRSLPVQTESISTPSNPFTETEQDIYEESKDDAEEEKTTSNPAEDIIDRTTFLDSSDCVTSIHESQCLNLLNDKSPSKATNYNCIPTMKSDDLRYLAPERKQKDLTDCNDGDSSSSDENVSVDKKLTPDEPLVESNLHSSRVGLHSEKSQSWICIDLNLPYVPTDADIDKPLIKDTMQNNDNASANGSAFDSFLSKTSEQPEPLKLPELLTKDMMQHNDNSGANKSSFDSFLSETSQLEIPKLPEPVIKDVAQSNDDSSVKKISSLSETRKQPFIKSQRQSTRNRPLTTKVQEALKHDLFTTRRKRKGETLQNKSTTPRSQRARGSSIVGAAFDDSVVANAADTRIEDEHSDRGL</sequence>
<feature type="compositionally biased region" description="Polar residues" evidence="5">
    <location>
        <begin position="701"/>
        <end position="713"/>
    </location>
</feature>
<proteinExistence type="predicted"/>
<accession>A0A5N5GSQ2</accession>
<comment type="caution">
    <text evidence="8">The sequence shown here is derived from an EMBL/GenBank/DDBJ whole genome shotgun (WGS) entry which is preliminary data.</text>
</comment>
<gene>
    <name evidence="8" type="ORF">D8674_022828</name>
</gene>
<dbReference type="PANTHER" id="PTHR13859">
    <property type="entry name" value="ATROPHIN-RELATED"/>
    <property type="match status" value="1"/>
</dbReference>
<reference evidence="8 9" key="1">
    <citation type="submission" date="2019-09" db="EMBL/GenBank/DDBJ databases">
        <authorList>
            <person name="Ou C."/>
        </authorList>
    </citation>
    <scope>NUCLEOTIDE SEQUENCE [LARGE SCALE GENOMIC DNA]</scope>
    <source>
        <strain evidence="8">S2</strain>
        <tissue evidence="8">Leaf</tissue>
    </source>
</reference>
<dbReference type="GO" id="GO:0003714">
    <property type="term" value="F:transcription corepressor activity"/>
    <property type="evidence" value="ECO:0007669"/>
    <property type="project" value="TreeGrafter"/>
</dbReference>
<evidence type="ECO:0000259" key="6">
    <source>
        <dbReference type="Pfam" id="PF24662"/>
    </source>
</evidence>
<feature type="compositionally biased region" description="Polar residues" evidence="5">
    <location>
        <begin position="432"/>
        <end position="446"/>
    </location>
</feature>
<feature type="domain" description="DUF7952" evidence="7">
    <location>
        <begin position="111"/>
        <end position="241"/>
    </location>
</feature>
<evidence type="ECO:0000256" key="5">
    <source>
        <dbReference type="SAM" id="MobiDB-lite"/>
    </source>
</evidence>
<dbReference type="Proteomes" id="UP000327157">
    <property type="component" value="Chromosome 3"/>
</dbReference>
<keyword evidence="2" id="KW-0805">Transcription regulation</keyword>
<keyword evidence="9" id="KW-1185">Reference proteome</keyword>
<evidence type="ECO:0000313" key="9">
    <source>
        <dbReference type="Proteomes" id="UP000327157"/>
    </source>
</evidence>
<evidence type="ECO:0000256" key="4">
    <source>
        <dbReference type="ARBA" id="ARBA00023242"/>
    </source>
</evidence>
<reference evidence="9" key="2">
    <citation type="submission" date="2019-10" db="EMBL/GenBank/DDBJ databases">
        <title>A de novo genome assembly of a pear dwarfing rootstock.</title>
        <authorList>
            <person name="Wang F."/>
            <person name="Wang J."/>
            <person name="Li S."/>
            <person name="Zhang Y."/>
            <person name="Fang M."/>
            <person name="Ma L."/>
            <person name="Zhao Y."/>
            <person name="Jiang S."/>
        </authorList>
    </citation>
    <scope>NUCLEOTIDE SEQUENCE [LARGE SCALE GENOMIC DNA]</scope>
</reference>
<feature type="compositionally biased region" description="Polar residues" evidence="5">
    <location>
        <begin position="678"/>
        <end position="693"/>
    </location>
</feature>
<dbReference type="InterPro" id="IPR056067">
    <property type="entry name" value="DUF7650"/>
</dbReference>
<dbReference type="EMBL" id="SMOL01000402">
    <property type="protein sequence ID" value="KAB2616240.1"/>
    <property type="molecule type" value="Genomic_DNA"/>
</dbReference>
<protein>
    <recommendedName>
        <fullName evidence="10">SANT domain-containing protein</fullName>
    </recommendedName>
</protein>
<evidence type="ECO:0000256" key="1">
    <source>
        <dbReference type="ARBA" id="ARBA00004123"/>
    </source>
</evidence>
<dbReference type="AlphaFoldDB" id="A0A5N5GSQ2"/>
<reference evidence="8 9" key="3">
    <citation type="submission" date="2019-11" db="EMBL/GenBank/DDBJ databases">
        <title>A de novo genome assembly of a pear dwarfing rootstock.</title>
        <authorList>
            <person name="Wang F."/>
            <person name="Wang J."/>
            <person name="Li S."/>
            <person name="Zhang Y."/>
            <person name="Fang M."/>
            <person name="Ma L."/>
            <person name="Zhao Y."/>
            <person name="Jiang S."/>
        </authorList>
    </citation>
    <scope>NUCLEOTIDE SEQUENCE [LARGE SCALE GENOMIC DNA]</scope>
    <source>
        <strain evidence="8">S2</strain>
        <tissue evidence="8">Leaf</tissue>
    </source>
</reference>
<comment type="subcellular location">
    <subcellularLocation>
        <location evidence="1">Nucleus</location>
    </subcellularLocation>
</comment>
<feature type="compositionally biased region" description="Polar residues" evidence="5">
    <location>
        <begin position="736"/>
        <end position="750"/>
    </location>
</feature>
<keyword evidence="4" id="KW-0539">Nucleus</keyword>
<evidence type="ECO:0000256" key="2">
    <source>
        <dbReference type="ARBA" id="ARBA00023015"/>
    </source>
</evidence>